<evidence type="ECO:0000256" key="3">
    <source>
        <dbReference type="ARBA" id="ARBA00023002"/>
    </source>
</evidence>
<keyword evidence="2" id="KW-0521">NADP</keyword>
<dbReference type="FunCoup" id="F0X7K8">
    <property type="interactions" value="124"/>
</dbReference>
<accession>F0X7K8</accession>
<dbReference type="PANTHER" id="PTHR42760">
    <property type="entry name" value="SHORT-CHAIN DEHYDROGENASES/REDUCTASES FAMILY MEMBER"/>
    <property type="match status" value="1"/>
</dbReference>
<dbReference type="eggNOG" id="KOG0725">
    <property type="taxonomic scope" value="Eukaryota"/>
</dbReference>
<dbReference type="STRING" id="655863.F0X7K8"/>
<dbReference type="GeneID" id="25980388"/>
<dbReference type="AlphaFoldDB" id="F0X7K8"/>
<dbReference type="SUPFAM" id="SSF51735">
    <property type="entry name" value="NAD(P)-binding Rossmann-fold domains"/>
    <property type="match status" value="1"/>
</dbReference>
<dbReference type="InterPro" id="IPR020904">
    <property type="entry name" value="Sc_DH/Rdtase_CS"/>
</dbReference>
<sequence length="330" mass="34374">MRPLLRLRSGLGLGLGPVVGLALPRTGKRCIASSGIAVPPVDRNGQTTATKTTPPVPLYPVPRRPVSFAGRSAIVTGGSRGIGWAIACRLALEGVSCTLVGRDEAALQRAVEALPRPAPGPSIGIGSIPSVPGVTAGSDVKHWHMAGDVRESSLWGALFANTADVHFLVNAAGVSQSTLLARMSPADIRDVLDVNLYGTISGCRSAMRAWLKKRSKDRCILNIASLLAVRGGYGATVYAASKAGVVGLTRALAEEGAGRRIRANVILPGYINTDMIANMSERQVADMKTRIPMGRFGTPDEVADAAIFLAKNSYANNCVLNLDGGLSAAS</sequence>
<dbReference type="PROSITE" id="PS00061">
    <property type="entry name" value="ADH_SHORT"/>
    <property type="match status" value="1"/>
</dbReference>
<evidence type="ECO:0000256" key="4">
    <source>
        <dbReference type="RuleBase" id="RU000363"/>
    </source>
</evidence>
<dbReference type="PRINTS" id="PR00080">
    <property type="entry name" value="SDRFAMILY"/>
</dbReference>
<dbReference type="OrthoDB" id="47007at2759"/>
<gene>
    <name evidence="5" type="ORF">CMQ_6903</name>
</gene>
<reference evidence="5 6" key="1">
    <citation type="journal article" date="2011" name="Proc. Natl. Acad. Sci. U.S.A.">
        <title>Genome and transcriptome analyses of the mountain pine beetle-fungal symbiont Grosmannia clavigera, a lodgepole pine pathogen.</title>
        <authorList>
            <person name="DiGuistini S."/>
            <person name="Wang Y."/>
            <person name="Liao N.Y."/>
            <person name="Taylor G."/>
            <person name="Tanguay P."/>
            <person name="Feau N."/>
            <person name="Henrissat B."/>
            <person name="Chan S.K."/>
            <person name="Hesse-Orce U."/>
            <person name="Alamouti S.M."/>
            <person name="Tsui C.K.M."/>
            <person name="Docking R.T."/>
            <person name="Levasseur A."/>
            <person name="Haridas S."/>
            <person name="Robertson G."/>
            <person name="Birol I."/>
            <person name="Holt R.A."/>
            <person name="Marra M.A."/>
            <person name="Hamelin R.C."/>
            <person name="Hirst M."/>
            <person name="Jones S.J.M."/>
            <person name="Bohlmann J."/>
            <person name="Breuil C."/>
        </authorList>
    </citation>
    <scope>NUCLEOTIDE SEQUENCE [LARGE SCALE GENOMIC DNA]</scope>
    <source>
        <strain evidence="6">kw1407 / UAMH 11150</strain>
    </source>
</reference>
<dbReference type="PRINTS" id="PR00081">
    <property type="entry name" value="GDHRDH"/>
</dbReference>
<protein>
    <submittedName>
        <fullName evidence="5">3-oxoacyl-acyl carrier protein reductase</fullName>
    </submittedName>
</protein>
<dbReference type="Proteomes" id="UP000007796">
    <property type="component" value="Unassembled WGS sequence"/>
</dbReference>
<keyword evidence="3" id="KW-0560">Oxidoreductase</keyword>
<evidence type="ECO:0000256" key="1">
    <source>
        <dbReference type="ARBA" id="ARBA00006484"/>
    </source>
</evidence>
<dbReference type="RefSeq" id="XP_014176064.1">
    <property type="nucleotide sequence ID" value="XM_014320589.1"/>
</dbReference>
<dbReference type="GO" id="GO:0048038">
    <property type="term" value="F:quinone binding"/>
    <property type="evidence" value="ECO:0007669"/>
    <property type="project" value="TreeGrafter"/>
</dbReference>
<comment type="similarity">
    <text evidence="1 4">Belongs to the short-chain dehydrogenases/reductases (SDR) family.</text>
</comment>
<dbReference type="HOGENOM" id="CLU_010194_1_3_1"/>
<dbReference type="GO" id="GO:0016616">
    <property type="term" value="F:oxidoreductase activity, acting on the CH-OH group of donors, NAD or NADP as acceptor"/>
    <property type="evidence" value="ECO:0007669"/>
    <property type="project" value="TreeGrafter"/>
</dbReference>
<dbReference type="Gene3D" id="3.40.50.720">
    <property type="entry name" value="NAD(P)-binding Rossmann-like Domain"/>
    <property type="match status" value="1"/>
</dbReference>
<dbReference type="PANTHER" id="PTHR42760:SF133">
    <property type="entry name" value="3-OXOACYL-[ACYL-CARRIER-PROTEIN] REDUCTASE"/>
    <property type="match status" value="1"/>
</dbReference>
<organism evidence="6">
    <name type="scientific">Grosmannia clavigera (strain kw1407 / UAMH 11150)</name>
    <name type="common">Blue stain fungus</name>
    <name type="synonym">Graphiocladiella clavigera</name>
    <dbReference type="NCBI Taxonomy" id="655863"/>
    <lineage>
        <taxon>Eukaryota</taxon>
        <taxon>Fungi</taxon>
        <taxon>Dikarya</taxon>
        <taxon>Ascomycota</taxon>
        <taxon>Pezizomycotina</taxon>
        <taxon>Sordariomycetes</taxon>
        <taxon>Sordariomycetidae</taxon>
        <taxon>Ophiostomatales</taxon>
        <taxon>Ophiostomataceae</taxon>
        <taxon>Leptographium</taxon>
    </lineage>
</organism>
<name>F0X7K8_GROCL</name>
<proteinExistence type="inferred from homology"/>
<dbReference type="Pfam" id="PF13561">
    <property type="entry name" value="adh_short_C2"/>
    <property type="match status" value="1"/>
</dbReference>
<dbReference type="InParanoid" id="F0X7K8"/>
<dbReference type="Pfam" id="PF00106">
    <property type="entry name" value="adh_short"/>
    <property type="match status" value="1"/>
</dbReference>
<dbReference type="GO" id="GO:0006633">
    <property type="term" value="P:fatty acid biosynthetic process"/>
    <property type="evidence" value="ECO:0007669"/>
    <property type="project" value="TreeGrafter"/>
</dbReference>
<dbReference type="EMBL" id="GL629729">
    <property type="protein sequence ID" value="EFX06582.1"/>
    <property type="molecule type" value="Genomic_DNA"/>
</dbReference>
<evidence type="ECO:0000313" key="6">
    <source>
        <dbReference type="Proteomes" id="UP000007796"/>
    </source>
</evidence>
<dbReference type="InterPro" id="IPR036291">
    <property type="entry name" value="NAD(P)-bd_dom_sf"/>
</dbReference>
<keyword evidence="6" id="KW-1185">Reference proteome</keyword>
<evidence type="ECO:0000256" key="2">
    <source>
        <dbReference type="ARBA" id="ARBA00022857"/>
    </source>
</evidence>
<evidence type="ECO:0000313" key="5">
    <source>
        <dbReference type="EMBL" id="EFX06582.1"/>
    </source>
</evidence>
<dbReference type="InterPro" id="IPR002347">
    <property type="entry name" value="SDR_fam"/>
</dbReference>